<dbReference type="CDD" id="cd06223">
    <property type="entry name" value="PRTases_typeI"/>
    <property type="match status" value="1"/>
</dbReference>
<accession>A0A6B1DWZ5</accession>
<name>A0A6B1DWZ5_9CHLR</name>
<dbReference type="Gene3D" id="3.40.50.300">
    <property type="entry name" value="P-loop containing nucleotide triphosphate hydrolases"/>
    <property type="match status" value="2"/>
</dbReference>
<dbReference type="SMART" id="SM00490">
    <property type="entry name" value="HELICc"/>
    <property type="match status" value="1"/>
</dbReference>
<keyword evidence="2" id="KW-0547">Nucleotide-binding</keyword>
<evidence type="ECO:0000259" key="11">
    <source>
        <dbReference type="PROSITE" id="PS51194"/>
    </source>
</evidence>
<dbReference type="SUPFAM" id="SSF52540">
    <property type="entry name" value="P-loop containing nucleoside triphosphate hydrolases"/>
    <property type="match status" value="1"/>
</dbReference>
<keyword evidence="4 12" id="KW-0347">Helicase</keyword>
<dbReference type="PROSITE" id="PS51192">
    <property type="entry name" value="HELICASE_ATP_BIND_1"/>
    <property type="match status" value="1"/>
</dbReference>
<dbReference type="GO" id="GO:0043590">
    <property type="term" value="C:bacterial nucleoid"/>
    <property type="evidence" value="ECO:0007669"/>
    <property type="project" value="TreeGrafter"/>
</dbReference>
<evidence type="ECO:0000256" key="6">
    <source>
        <dbReference type="ARBA" id="ARBA00023125"/>
    </source>
</evidence>
<dbReference type="GO" id="GO:0005737">
    <property type="term" value="C:cytoplasm"/>
    <property type="evidence" value="ECO:0007669"/>
    <property type="project" value="TreeGrafter"/>
</dbReference>
<dbReference type="InterPro" id="IPR027417">
    <property type="entry name" value="P-loop_NTPase"/>
</dbReference>
<keyword evidence="7" id="KW-0413">Isomerase</keyword>
<dbReference type="GO" id="GO:0006310">
    <property type="term" value="P:DNA recombination"/>
    <property type="evidence" value="ECO:0007669"/>
    <property type="project" value="InterPro"/>
</dbReference>
<dbReference type="PROSITE" id="PS51194">
    <property type="entry name" value="HELICASE_CTER"/>
    <property type="match status" value="1"/>
</dbReference>
<comment type="catalytic activity">
    <reaction evidence="8">
        <text>Couples ATP hydrolysis with the unwinding of duplex DNA by translocating in the 3'-5' direction.</text>
        <dbReference type="EC" id="5.6.2.4"/>
    </reaction>
</comment>
<dbReference type="PANTHER" id="PTHR13710">
    <property type="entry name" value="DNA HELICASE RECQ FAMILY MEMBER"/>
    <property type="match status" value="1"/>
</dbReference>
<keyword evidence="5" id="KW-0067">ATP-binding</keyword>
<comment type="similarity">
    <text evidence="1">Belongs to the helicase family. RecQ subfamily.</text>
</comment>
<evidence type="ECO:0000256" key="3">
    <source>
        <dbReference type="ARBA" id="ARBA00022801"/>
    </source>
</evidence>
<dbReference type="EMBL" id="VXPY01000079">
    <property type="protein sequence ID" value="MYD90874.1"/>
    <property type="molecule type" value="Genomic_DNA"/>
</dbReference>
<feature type="domain" description="Helicase C-terminal" evidence="11">
    <location>
        <begin position="226"/>
        <end position="399"/>
    </location>
</feature>
<evidence type="ECO:0000256" key="5">
    <source>
        <dbReference type="ARBA" id="ARBA00022840"/>
    </source>
</evidence>
<proteinExistence type="inferred from homology"/>
<dbReference type="GO" id="GO:0009378">
    <property type="term" value="F:four-way junction helicase activity"/>
    <property type="evidence" value="ECO:0007669"/>
    <property type="project" value="TreeGrafter"/>
</dbReference>
<organism evidence="12">
    <name type="scientific">Caldilineaceae bacterium SB0662_bin_9</name>
    <dbReference type="NCBI Taxonomy" id="2605258"/>
    <lineage>
        <taxon>Bacteria</taxon>
        <taxon>Bacillati</taxon>
        <taxon>Chloroflexota</taxon>
        <taxon>Caldilineae</taxon>
        <taxon>Caldilineales</taxon>
        <taxon>Caldilineaceae</taxon>
    </lineage>
</organism>
<evidence type="ECO:0000256" key="7">
    <source>
        <dbReference type="ARBA" id="ARBA00023235"/>
    </source>
</evidence>
<keyword evidence="6" id="KW-0238">DNA-binding</keyword>
<dbReference type="GO" id="GO:0003677">
    <property type="term" value="F:DNA binding"/>
    <property type="evidence" value="ECO:0007669"/>
    <property type="project" value="UniProtKB-KW"/>
</dbReference>
<sequence length="689" mass="77262">MQFDLNLALALLRRGTQDSGATFHEDQDKAIQHVVEGRGPLLLVQKTGWGKSNVYFIAAKLLREQGSGPALLISPLLALMRNQIETAHHMGVQAETINSGNKEEWDEVVRRMMCDEVDILLISPERLANDDFRERVLQPIAGRIVLLVVDEAHCISDWGHDFRPDYRRIERLVRLFPPNLRLLATTATANKRVMADLQNTLGPDLRVLHGDLNRPSLTLQTIWMPKSAQRMAWLAEQLPQMPGSGIIYTLTVRDAHQLAAWLNSRHLNVSAYTSKLDNAERQRLEDALLSNQVKALVATVALGMGYDKPDLSFVIHYQTPGSVVSYYQQVGRAGRDGNPAYGILLSGQEEMDITDFFINRAFPSRDEARQVIEALERDPEGLSMYGLAREVNMNDKRLQQTTKLLALESPAPILKQGSKWQLTPTPLPESFWQRIERLTELRKAEQQQMQEYVSLSSGHMEFLIAALDGDPPTATPARLPLVSVEANPRLIQEAEQFLRKGGVDIQPRKQWPRSMGLSLFKGIIREESRANPGKALCRWGDGGWGPLVEHGKYQTGRFSDELVQACAQLVREWAPSPIPEWVACIPSRRHPELVPDFARRLAASLGLPFVLALLKTQDHPPQKTMANSAHQCRNLIDTMQVVPENVREGPVLLVDDVVDSRWTLTMAAWLLRRAGSGEVWPMALADAGG</sequence>
<evidence type="ECO:0000256" key="2">
    <source>
        <dbReference type="ARBA" id="ARBA00022741"/>
    </source>
</evidence>
<evidence type="ECO:0000256" key="4">
    <source>
        <dbReference type="ARBA" id="ARBA00022806"/>
    </source>
</evidence>
<dbReference type="GO" id="GO:0006281">
    <property type="term" value="P:DNA repair"/>
    <property type="evidence" value="ECO:0007669"/>
    <property type="project" value="TreeGrafter"/>
</dbReference>
<comment type="caution">
    <text evidence="12">The sequence shown here is derived from an EMBL/GenBank/DDBJ whole genome shotgun (WGS) entry which is preliminary data.</text>
</comment>
<dbReference type="InterPro" id="IPR004589">
    <property type="entry name" value="DNA_helicase_ATP-dep_RecQ"/>
</dbReference>
<dbReference type="PANTHER" id="PTHR13710:SF105">
    <property type="entry name" value="ATP-DEPENDENT DNA HELICASE Q1"/>
    <property type="match status" value="1"/>
</dbReference>
<dbReference type="InterPro" id="IPR014001">
    <property type="entry name" value="Helicase_ATP-bd"/>
</dbReference>
<protein>
    <recommendedName>
        <fullName evidence="9">DNA 3'-5' helicase</fullName>
        <ecNumber evidence="9">5.6.2.4</ecNumber>
    </recommendedName>
</protein>
<dbReference type="Gene3D" id="3.40.50.2020">
    <property type="match status" value="1"/>
</dbReference>
<dbReference type="AlphaFoldDB" id="A0A6B1DWZ5"/>
<dbReference type="InterPro" id="IPR029057">
    <property type="entry name" value="PRTase-like"/>
</dbReference>
<dbReference type="InterPro" id="IPR000836">
    <property type="entry name" value="PRTase_dom"/>
</dbReference>
<feature type="domain" description="Helicase ATP-binding" evidence="10">
    <location>
        <begin position="32"/>
        <end position="207"/>
    </location>
</feature>
<keyword evidence="3 12" id="KW-0378">Hydrolase</keyword>
<evidence type="ECO:0000256" key="9">
    <source>
        <dbReference type="ARBA" id="ARBA00034808"/>
    </source>
</evidence>
<dbReference type="InterPro" id="IPR011545">
    <property type="entry name" value="DEAD/DEAH_box_helicase_dom"/>
</dbReference>
<dbReference type="SUPFAM" id="SSF53271">
    <property type="entry name" value="PRTase-like"/>
    <property type="match status" value="1"/>
</dbReference>
<evidence type="ECO:0000256" key="8">
    <source>
        <dbReference type="ARBA" id="ARBA00034617"/>
    </source>
</evidence>
<dbReference type="GO" id="GO:0016787">
    <property type="term" value="F:hydrolase activity"/>
    <property type="evidence" value="ECO:0007669"/>
    <property type="project" value="UniProtKB-KW"/>
</dbReference>
<dbReference type="GO" id="GO:0030894">
    <property type="term" value="C:replisome"/>
    <property type="evidence" value="ECO:0007669"/>
    <property type="project" value="TreeGrafter"/>
</dbReference>
<dbReference type="GO" id="GO:0005524">
    <property type="term" value="F:ATP binding"/>
    <property type="evidence" value="ECO:0007669"/>
    <property type="project" value="UniProtKB-KW"/>
</dbReference>
<gene>
    <name evidence="12" type="ORF">F4Y08_11140</name>
</gene>
<dbReference type="NCBIfam" id="TIGR00614">
    <property type="entry name" value="recQ_fam"/>
    <property type="match status" value="1"/>
</dbReference>
<dbReference type="SMART" id="SM00487">
    <property type="entry name" value="DEXDc"/>
    <property type="match status" value="1"/>
</dbReference>
<evidence type="ECO:0000256" key="1">
    <source>
        <dbReference type="ARBA" id="ARBA00005446"/>
    </source>
</evidence>
<dbReference type="EC" id="5.6.2.4" evidence="9"/>
<dbReference type="GO" id="GO:0043138">
    <property type="term" value="F:3'-5' DNA helicase activity"/>
    <property type="evidence" value="ECO:0007669"/>
    <property type="project" value="UniProtKB-EC"/>
</dbReference>
<dbReference type="Pfam" id="PF00271">
    <property type="entry name" value="Helicase_C"/>
    <property type="match status" value="1"/>
</dbReference>
<reference evidence="12" key="1">
    <citation type="submission" date="2019-09" db="EMBL/GenBank/DDBJ databases">
        <title>Characterisation of the sponge microbiome using genome-centric metagenomics.</title>
        <authorList>
            <person name="Engelberts J.P."/>
            <person name="Robbins S.J."/>
            <person name="De Goeij J.M."/>
            <person name="Aranda M."/>
            <person name="Bell S.C."/>
            <person name="Webster N.S."/>
        </authorList>
    </citation>
    <scope>NUCLEOTIDE SEQUENCE</scope>
    <source>
        <strain evidence="12">SB0662_bin_9</strain>
    </source>
</reference>
<dbReference type="Pfam" id="PF00270">
    <property type="entry name" value="DEAD"/>
    <property type="match status" value="1"/>
</dbReference>
<dbReference type="InterPro" id="IPR001650">
    <property type="entry name" value="Helicase_C-like"/>
</dbReference>
<evidence type="ECO:0000313" key="12">
    <source>
        <dbReference type="EMBL" id="MYD90874.1"/>
    </source>
</evidence>
<evidence type="ECO:0000259" key="10">
    <source>
        <dbReference type="PROSITE" id="PS51192"/>
    </source>
</evidence>